<accession>A0A6A3AM37</accession>
<name>A0A6A3AM37_HIBSY</name>
<sequence>MDMNMGNHKYNNTDSFSTQNWLAFYLSNFEEHQGAGAGTGTTVFDKGPRLEDFLCGSSTVSGAGTAPVAVTVSNNEIYDSELKAIAASFLRGFSSQNKPQQCWIINLIHYGSLNPNPN</sequence>
<dbReference type="AlphaFoldDB" id="A0A6A3AM37"/>
<dbReference type="EMBL" id="VEPZ02000979">
    <property type="protein sequence ID" value="KAE8705680.1"/>
    <property type="molecule type" value="Genomic_DNA"/>
</dbReference>
<dbReference type="Proteomes" id="UP000436088">
    <property type="component" value="Unassembled WGS sequence"/>
</dbReference>
<organism evidence="1 2">
    <name type="scientific">Hibiscus syriacus</name>
    <name type="common">Rose of Sharon</name>
    <dbReference type="NCBI Taxonomy" id="106335"/>
    <lineage>
        <taxon>Eukaryota</taxon>
        <taxon>Viridiplantae</taxon>
        <taxon>Streptophyta</taxon>
        <taxon>Embryophyta</taxon>
        <taxon>Tracheophyta</taxon>
        <taxon>Spermatophyta</taxon>
        <taxon>Magnoliopsida</taxon>
        <taxon>eudicotyledons</taxon>
        <taxon>Gunneridae</taxon>
        <taxon>Pentapetalae</taxon>
        <taxon>rosids</taxon>
        <taxon>malvids</taxon>
        <taxon>Malvales</taxon>
        <taxon>Malvaceae</taxon>
        <taxon>Malvoideae</taxon>
        <taxon>Hibiscus</taxon>
    </lineage>
</organism>
<comment type="caution">
    <text evidence="1">The sequence shown here is derived from an EMBL/GenBank/DDBJ whole genome shotgun (WGS) entry which is preliminary data.</text>
</comment>
<protein>
    <submittedName>
        <fullName evidence="1">Uncharacterized protein</fullName>
    </submittedName>
</protein>
<reference evidence="1" key="1">
    <citation type="submission" date="2019-09" db="EMBL/GenBank/DDBJ databases">
        <title>Draft genome information of white flower Hibiscus syriacus.</title>
        <authorList>
            <person name="Kim Y.-M."/>
        </authorList>
    </citation>
    <scope>NUCLEOTIDE SEQUENCE [LARGE SCALE GENOMIC DNA]</scope>
    <source>
        <strain evidence="1">YM2019G1</strain>
    </source>
</reference>
<evidence type="ECO:0000313" key="2">
    <source>
        <dbReference type="Proteomes" id="UP000436088"/>
    </source>
</evidence>
<gene>
    <name evidence="1" type="ORF">F3Y22_tig00110418pilonHSYRG00017</name>
</gene>
<proteinExistence type="predicted"/>
<keyword evidence="2" id="KW-1185">Reference proteome</keyword>
<evidence type="ECO:0000313" key="1">
    <source>
        <dbReference type="EMBL" id="KAE8705680.1"/>
    </source>
</evidence>